<keyword evidence="2" id="KW-0812">Transmembrane</keyword>
<feature type="transmembrane region" description="Helical" evidence="2">
    <location>
        <begin position="70"/>
        <end position="91"/>
    </location>
</feature>
<evidence type="ECO:0000256" key="1">
    <source>
        <dbReference type="SAM" id="MobiDB-lite"/>
    </source>
</evidence>
<dbReference type="Proteomes" id="UP001239462">
    <property type="component" value="Unassembled WGS sequence"/>
</dbReference>
<keyword evidence="2" id="KW-1133">Transmembrane helix</keyword>
<feature type="compositionally biased region" description="Basic and acidic residues" evidence="1">
    <location>
        <begin position="18"/>
        <end position="33"/>
    </location>
</feature>
<proteinExistence type="predicted"/>
<dbReference type="EMBL" id="JASZZN010000011">
    <property type="protein sequence ID" value="MDM4017025.1"/>
    <property type="molecule type" value="Genomic_DNA"/>
</dbReference>
<organism evidence="3 4">
    <name type="scientific">Roseiconus lacunae</name>
    <dbReference type="NCBI Taxonomy" id="2605694"/>
    <lineage>
        <taxon>Bacteria</taxon>
        <taxon>Pseudomonadati</taxon>
        <taxon>Planctomycetota</taxon>
        <taxon>Planctomycetia</taxon>
        <taxon>Pirellulales</taxon>
        <taxon>Pirellulaceae</taxon>
        <taxon>Roseiconus</taxon>
    </lineage>
</organism>
<name>A0ABT7PKK7_9BACT</name>
<sequence length="239" mass="26679">MSTVPWYDAEQHKLIPIDVSPRKDDSTNRESRWLPKPKSIAKSATNSATTTNTPPSNSGLFGSGYSVANLFGWVILATVVIVIVGVIVYGVGRAEMKLSGDVSHDSSGANGRLPDQQTLERIKHLPPELRRTDVNLRTECERLMLDGKYDQAIILLLGHQLLLLDKQGLLRLARGKTNGTYVRETRSNDADCAMWLRQTADAFEHSYFGRHSLSREVFVQLWQQNQSMEQSAIEHGGHP</sequence>
<accession>A0ABT7PKK7</accession>
<gene>
    <name evidence="3" type="ORF">QTN89_16370</name>
</gene>
<protein>
    <submittedName>
        <fullName evidence="3">DUF4129 domain-containing protein</fullName>
    </submittedName>
</protein>
<keyword evidence="2" id="KW-0472">Membrane</keyword>
<evidence type="ECO:0000313" key="3">
    <source>
        <dbReference type="EMBL" id="MDM4017025.1"/>
    </source>
</evidence>
<dbReference type="RefSeq" id="WP_289164559.1">
    <property type="nucleotide sequence ID" value="NZ_JASZZN010000011.1"/>
</dbReference>
<comment type="caution">
    <text evidence="3">The sequence shown here is derived from an EMBL/GenBank/DDBJ whole genome shotgun (WGS) entry which is preliminary data.</text>
</comment>
<reference evidence="3 4" key="1">
    <citation type="submission" date="2023-06" db="EMBL/GenBank/DDBJ databases">
        <title>Roseiconus lacunae JC819 isolated from Gulf of Mannar region, Tamil Nadu.</title>
        <authorList>
            <person name="Pk S."/>
            <person name="Ch S."/>
            <person name="Ch V.R."/>
        </authorList>
    </citation>
    <scope>NUCLEOTIDE SEQUENCE [LARGE SCALE GENOMIC DNA]</scope>
    <source>
        <strain evidence="3 4">JC819</strain>
    </source>
</reference>
<feature type="region of interest" description="Disordered" evidence="1">
    <location>
        <begin position="18"/>
        <end position="58"/>
    </location>
</feature>
<evidence type="ECO:0000256" key="2">
    <source>
        <dbReference type="SAM" id="Phobius"/>
    </source>
</evidence>
<evidence type="ECO:0000313" key="4">
    <source>
        <dbReference type="Proteomes" id="UP001239462"/>
    </source>
</evidence>
<feature type="compositionally biased region" description="Low complexity" evidence="1">
    <location>
        <begin position="43"/>
        <end position="58"/>
    </location>
</feature>
<keyword evidence="4" id="KW-1185">Reference proteome</keyword>